<keyword evidence="4" id="KW-1185">Reference proteome</keyword>
<accession>A0ABR1I5M5</accession>
<evidence type="ECO:0000313" key="3">
    <source>
        <dbReference type="EMBL" id="KAK7428878.1"/>
    </source>
</evidence>
<dbReference type="PANTHER" id="PTHR10039:SF14">
    <property type="entry name" value="NACHT DOMAIN-CONTAINING PROTEIN"/>
    <property type="match status" value="1"/>
</dbReference>
<dbReference type="Pfam" id="PF24883">
    <property type="entry name" value="NPHP3_N"/>
    <property type="match status" value="1"/>
</dbReference>
<dbReference type="EMBL" id="JAZAVK010000036">
    <property type="protein sequence ID" value="KAK7428878.1"/>
    <property type="molecule type" value="Genomic_DNA"/>
</dbReference>
<reference evidence="3 4" key="1">
    <citation type="journal article" date="2025" name="Microbiol. Resour. Announc.">
        <title>Draft genome sequences for Neonectria magnoliae and Neonectria punicea, canker pathogens of Liriodendron tulipifera and Acer saccharum in West Virginia.</title>
        <authorList>
            <person name="Petronek H.M."/>
            <person name="Kasson M.T."/>
            <person name="Metheny A.M."/>
            <person name="Stauder C.M."/>
            <person name="Lovett B."/>
            <person name="Lynch S.C."/>
            <person name="Garnas J.R."/>
            <person name="Kasson L.R."/>
            <person name="Stajich J.E."/>
        </authorList>
    </citation>
    <scope>NUCLEOTIDE SEQUENCE [LARGE SCALE GENOMIC DNA]</scope>
    <source>
        <strain evidence="3 4">NRRL 64651</strain>
    </source>
</reference>
<organism evidence="3 4">
    <name type="scientific">Neonectria magnoliae</name>
    <dbReference type="NCBI Taxonomy" id="2732573"/>
    <lineage>
        <taxon>Eukaryota</taxon>
        <taxon>Fungi</taxon>
        <taxon>Dikarya</taxon>
        <taxon>Ascomycota</taxon>
        <taxon>Pezizomycotina</taxon>
        <taxon>Sordariomycetes</taxon>
        <taxon>Hypocreomycetidae</taxon>
        <taxon>Hypocreales</taxon>
        <taxon>Nectriaceae</taxon>
        <taxon>Neonectria</taxon>
    </lineage>
</organism>
<protein>
    <recommendedName>
        <fullName evidence="2">Nephrocystin 3-like N-terminal domain-containing protein</fullName>
    </recommendedName>
</protein>
<gene>
    <name evidence="3" type="ORF">QQZ08_004648</name>
</gene>
<keyword evidence="1" id="KW-0677">Repeat</keyword>
<dbReference type="InterPro" id="IPR056884">
    <property type="entry name" value="NPHP3-like_N"/>
</dbReference>
<dbReference type="PANTHER" id="PTHR10039">
    <property type="entry name" value="AMELOGENIN"/>
    <property type="match status" value="1"/>
</dbReference>
<comment type="caution">
    <text evidence="3">The sequence shown here is derived from an EMBL/GenBank/DDBJ whole genome shotgun (WGS) entry which is preliminary data.</text>
</comment>
<dbReference type="Proteomes" id="UP001498421">
    <property type="component" value="Unassembled WGS sequence"/>
</dbReference>
<evidence type="ECO:0000313" key="4">
    <source>
        <dbReference type="Proteomes" id="UP001498421"/>
    </source>
</evidence>
<feature type="domain" description="Nephrocystin 3-like N-terminal" evidence="2">
    <location>
        <begin position="55"/>
        <end position="102"/>
    </location>
</feature>
<evidence type="ECO:0000259" key="2">
    <source>
        <dbReference type="Pfam" id="PF24883"/>
    </source>
</evidence>
<proteinExistence type="predicted"/>
<sequence>MPRSANTADEYDFVDHEETTLSPEILAQIREWLQPTNYLAESGEFRRHLASQAPGTGLWICETDEYRKWHDSPDHGSLWIKGVPSAGKSVMAASIIQHLRATEN</sequence>
<name>A0ABR1I5M5_9HYPO</name>
<evidence type="ECO:0000256" key="1">
    <source>
        <dbReference type="ARBA" id="ARBA00022737"/>
    </source>
</evidence>